<dbReference type="RefSeq" id="WP_003325236.1">
    <property type="nucleotide sequence ID" value="NC_014639.1"/>
</dbReference>
<proteinExistence type="predicted"/>
<dbReference type="Gene3D" id="3.30.70.1070">
    <property type="entry name" value="Sporulation related repeat"/>
    <property type="match status" value="1"/>
</dbReference>
<dbReference type="Proteomes" id="UP000006867">
    <property type="component" value="Chromosome"/>
</dbReference>
<evidence type="ECO:0000256" key="1">
    <source>
        <dbReference type="SAM" id="MobiDB-lite"/>
    </source>
</evidence>
<evidence type="ECO:0000313" key="4">
    <source>
        <dbReference type="EMBL" id="ADP33290.1"/>
    </source>
</evidence>
<gene>
    <name evidence="4" type="ordered locus">BATR1942_11795</name>
</gene>
<feature type="transmembrane region" description="Helical" evidence="2">
    <location>
        <begin position="117"/>
        <end position="136"/>
    </location>
</feature>
<keyword evidence="5" id="KW-1185">Reference proteome</keyword>
<feature type="region of interest" description="Disordered" evidence="1">
    <location>
        <begin position="144"/>
        <end position="181"/>
    </location>
</feature>
<feature type="compositionally biased region" description="Basic and acidic residues" evidence="1">
    <location>
        <begin position="11"/>
        <end position="40"/>
    </location>
</feature>
<keyword evidence="2" id="KW-0812">Transmembrane</keyword>
<dbReference type="InterPro" id="IPR007730">
    <property type="entry name" value="SPOR-like_dom"/>
</dbReference>
<sequence>MKKRKSKKNGKASEKALKVTINGKEETVFEDDHSEEKQDKSVTFSNWEERRKAEQEIAASQEETSKIDEDEFNWDSQEDEVFKEDPKVVPPYKKKKKAGAPLQSKKKTGPGKPVKRLVTTVAFAAVLGTGLGLFALNLSGNKEASAPASASQGSQGQTAKAGDAAADSQTDSGTGKTGQADGTYKTYAVQAGKFSSETGAKTLAKQLTEKGYSAVSLSKDDGYTYVIAGLAAEKDISQKLGQSLIDNDFEAWGGKELSLSIDQDMTDSFKETSELSAKAIIGSEVPKSSVEKIEKSLSKTDAGKTEQKEAILQALKELEDPSAESGWKAQQLLLGLIK</sequence>
<name>A0ABM5LZG7_BACA1</name>
<feature type="compositionally biased region" description="Low complexity" evidence="1">
    <location>
        <begin position="144"/>
        <end position="162"/>
    </location>
</feature>
<accession>A0ABM5LZG7</accession>
<feature type="compositionally biased region" description="Basic residues" evidence="1">
    <location>
        <begin position="92"/>
        <end position="114"/>
    </location>
</feature>
<reference evidence="4 5" key="1">
    <citation type="journal article" date="2011" name="Front. Microbiol.">
        <title>Genomic signatures of strain selection and enhancement in Bacillus atrophaeus var. globigii, a historical biowarfare simulant.</title>
        <authorList>
            <person name="Gibbons H.S."/>
            <person name="Broomall S.M."/>
            <person name="McNew L.A."/>
            <person name="Daligault H."/>
            <person name="Chapman C."/>
            <person name="Bruce D."/>
            <person name="Karavis M."/>
            <person name="Krepps M."/>
            <person name="McGregor P.A."/>
            <person name="Hong C."/>
            <person name="Park K.H."/>
            <person name="Akmal A."/>
            <person name="Feldman A."/>
            <person name="Lin J.S."/>
            <person name="Chang W.E."/>
            <person name="Higgs B.W."/>
            <person name="Demirev P."/>
            <person name="Lindquist J."/>
            <person name="Liem A."/>
            <person name="Fochler E."/>
            <person name="Read T.D."/>
            <person name="Tapia R."/>
            <person name="Johnson S."/>
            <person name="Bishop-Lilly K.A."/>
            <person name="Detter C."/>
            <person name="Han C."/>
            <person name="Sozhamannan S."/>
            <person name="Rosenzweig C.N."/>
            <person name="Skowronski E.W."/>
        </authorList>
    </citation>
    <scope>NUCLEOTIDE SEQUENCE [LARGE SCALE GENOMIC DNA]</scope>
    <source>
        <strain evidence="4 5">1942</strain>
    </source>
</reference>
<dbReference type="InterPro" id="IPR036680">
    <property type="entry name" value="SPOR-like_sf"/>
</dbReference>
<feature type="region of interest" description="Disordered" evidence="1">
    <location>
        <begin position="1"/>
        <end position="114"/>
    </location>
</feature>
<feature type="compositionally biased region" description="Basic residues" evidence="1">
    <location>
        <begin position="1"/>
        <end position="10"/>
    </location>
</feature>
<evidence type="ECO:0000313" key="5">
    <source>
        <dbReference type="Proteomes" id="UP000006867"/>
    </source>
</evidence>
<feature type="domain" description="SPOR" evidence="3">
    <location>
        <begin position="181"/>
        <end position="256"/>
    </location>
</feature>
<dbReference type="Pfam" id="PF05036">
    <property type="entry name" value="SPOR"/>
    <property type="match status" value="1"/>
</dbReference>
<evidence type="ECO:0000256" key="2">
    <source>
        <dbReference type="SAM" id="Phobius"/>
    </source>
</evidence>
<protein>
    <submittedName>
        <fullName evidence="4">Spatial and temporal regulator of the dissolution of septal peptidoglycan during engulfment (Stage II sporulation)</fullName>
    </submittedName>
</protein>
<keyword evidence="2" id="KW-0472">Membrane</keyword>
<organism evidence="4 5">
    <name type="scientific">Bacillus atrophaeus (strain 1942)</name>
    <dbReference type="NCBI Taxonomy" id="720555"/>
    <lineage>
        <taxon>Bacteria</taxon>
        <taxon>Bacillati</taxon>
        <taxon>Bacillota</taxon>
        <taxon>Bacilli</taxon>
        <taxon>Bacillales</taxon>
        <taxon>Bacillaceae</taxon>
        <taxon>Bacillus</taxon>
    </lineage>
</organism>
<dbReference type="EMBL" id="CP002207">
    <property type="protein sequence ID" value="ADP33290.1"/>
    <property type="molecule type" value="Genomic_DNA"/>
</dbReference>
<feature type="compositionally biased region" description="Acidic residues" evidence="1">
    <location>
        <begin position="68"/>
        <end position="82"/>
    </location>
</feature>
<keyword evidence="2" id="KW-1133">Transmembrane helix</keyword>
<dbReference type="PROSITE" id="PS51724">
    <property type="entry name" value="SPOR"/>
    <property type="match status" value="1"/>
</dbReference>
<dbReference type="SUPFAM" id="SSF110997">
    <property type="entry name" value="Sporulation related repeat"/>
    <property type="match status" value="1"/>
</dbReference>
<evidence type="ECO:0000259" key="3">
    <source>
        <dbReference type="PROSITE" id="PS51724"/>
    </source>
</evidence>